<dbReference type="AlphaFoldDB" id="A0A1G4IAD2"/>
<reference evidence="2" key="1">
    <citation type="submission" date="2016-09" db="EMBL/GenBank/DDBJ databases">
        <authorList>
            <person name="Hebert L."/>
            <person name="Moumen B."/>
        </authorList>
    </citation>
    <scope>NUCLEOTIDE SEQUENCE [LARGE SCALE GENOMIC DNA]</scope>
    <source>
        <strain evidence="2">OVI</strain>
    </source>
</reference>
<keyword evidence="1" id="KW-0472">Membrane</keyword>
<keyword evidence="3" id="KW-1185">Reference proteome</keyword>
<organism evidence="2 3">
    <name type="scientific">Trypanosoma equiperdum</name>
    <dbReference type="NCBI Taxonomy" id="5694"/>
    <lineage>
        <taxon>Eukaryota</taxon>
        <taxon>Discoba</taxon>
        <taxon>Euglenozoa</taxon>
        <taxon>Kinetoplastea</taxon>
        <taxon>Metakinetoplastina</taxon>
        <taxon>Trypanosomatida</taxon>
        <taxon>Trypanosomatidae</taxon>
        <taxon>Trypanosoma</taxon>
    </lineage>
</organism>
<gene>
    <name evidence="2" type="ORF">TEOVI_000619000</name>
</gene>
<evidence type="ECO:0000256" key="1">
    <source>
        <dbReference type="SAM" id="Phobius"/>
    </source>
</evidence>
<comment type="caution">
    <text evidence="2">The sequence shown here is derived from an EMBL/GenBank/DDBJ whole genome shotgun (WGS) entry which is preliminary data.</text>
</comment>
<dbReference type="VEuPathDB" id="TriTrypDB:TEOVI_000619000"/>
<dbReference type="EMBL" id="CZPT02001086">
    <property type="protein sequence ID" value="SCU68859.1"/>
    <property type="molecule type" value="Genomic_DNA"/>
</dbReference>
<keyword evidence="1" id="KW-0812">Transmembrane</keyword>
<dbReference type="GeneID" id="92380129"/>
<feature type="transmembrane region" description="Helical" evidence="1">
    <location>
        <begin position="6"/>
        <end position="22"/>
    </location>
</feature>
<evidence type="ECO:0000313" key="3">
    <source>
        <dbReference type="Proteomes" id="UP000195570"/>
    </source>
</evidence>
<name>A0A1G4IAD2_TRYEQ</name>
<dbReference type="RefSeq" id="XP_067079938.1">
    <property type="nucleotide sequence ID" value="XM_067223837.1"/>
</dbReference>
<accession>A0A1G4IAD2</accession>
<proteinExistence type="predicted"/>
<dbReference type="Proteomes" id="UP000195570">
    <property type="component" value="Unassembled WGS sequence"/>
</dbReference>
<protein>
    <submittedName>
        <fullName evidence="2">Uncharacterized protein</fullName>
    </submittedName>
</protein>
<evidence type="ECO:0000313" key="2">
    <source>
        <dbReference type="EMBL" id="SCU68859.1"/>
    </source>
</evidence>
<keyword evidence="1" id="KW-1133">Transmembrane helix</keyword>
<sequence length="95" mass="11354">MAFQTPWIFIAVIGVPLFMVYTKARRMDAKEIHEIQMRVKYRSEFWEKGNEFVRSHREIVLKGLKETNDPMVGKEFSELETNGVTKTHHSIWKLW</sequence>